<dbReference type="EMBL" id="JXRA01000147">
    <property type="protein sequence ID" value="KIO74696.1"/>
    <property type="molecule type" value="Genomic_DNA"/>
</dbReference>
<reference evidence="1 2" key="1">
    <citation type="submission" date="2015-01" db="EMBL/GenBank/DDBJ databases">
        <title>Draft genome sequence of Pedobacter sp. NL19 isolated from sludge of an effluent treatment pond in an abandoned uranium mine.</title>
        <authorList>
            <person name="Santos T."/>
            <person name="Caetano T."/>
            <person name="Covas C."/>
            <person name="Cruz A."/>
            <person name="Mendo S."/>
        </authorList>
    </citation>
    <scope>NUCLEOTIDE SEQUENCE [LARGE SCALE GENOMIC DNA]</scope>
    <source>
        <strain evidence="1 2">NL19</strain>
    </source>
</reference>
<sequence length="87" mass="9953">MSDLELETKHEKYLITIRNLRANNFSKDLPFLILSENLPGGQVYKEFADGRIEIQEVVSAGKKFRTRVIKVLKGLQADSVRKTYGLL</sequence>
<evidence type="ECO:0000313" key="2">
    <source>
        <dbReference type="Proteomes" id="UP000032049"/>
    </source>
</evidence>
<organism evidence="1 2">
    <name type="scientific">Pedobacter lusitanus</name>
    <dbReference type="NCBI Taxonomy" id="1503925"/>
    <lineage>
        <taxon>Bacteria</taxon>
        <taxon>Pseudomonadati</taxon>
        <taxon>Bacteroidota</taxon>
        <taxon>Sphingobacteriia</taxon>
        <taxon>Sphingobacteriales</taxon>
        <taxon>Sphingobacteriaceae</taxon>
        <taxon>Pedobacter</taxon>
    </lineage>
</organism>
<comment type="caution">
    <text evidence="1">The sequence shown here is derived from an EMBL/GenBank/DDBJ whole genome shotgun (WGS) entry which is preliminary data.</text>
</comment>
<accession>A0A0D0GJV8</accession>
<dbReference type="Proteomes" id="UP000032049">
    <property type="component" value="Unassembled WGS sequence"/>
</dbReference>
<protein>
    <submittedName>
        <fullName evidence="1">Contig147, whole genome shotgun sequence</fullName>
    </submittedName>
</protein>
<gene>
    <name evidence="1" type="ORF">TH53_25035</name>
</gene>
<dbReference type="AlphaFoldDB" id="A0A0D0GJV8"/>
<keyword evidence="2" id="KW-1185">Reference proteome</keyword>
<name>A0A0D0GJV8_9SPHI</name>
<evidence type="ECO:0000313" key="1">
    <source>
        <dbReference type="EMBL" id="KIO74696.1"/>
    </source>
</evidence>
<proteinExistence type="predicted"/>